<dbReference type="Proteomes" id="UP000059680">
    <property type="component" value="Chromosome 6"/>
</dbReference>
<keyword evidence="3" id="KW-1185">Reference proteome</keyword>
<sequence>MEMEREGPEEARASSSSSLSWKEGGAAPPLTATVARGGADLSHAPTPASHSGSHGGGGGGGWVGEGGIGGVDEGGIGEVAVVSVGVGEGHGRGDGVVADEEHWIEVNGGPHLTFFVRYFIRSRTLDMKCFR</sequence>
<evidence type="ECO:0000313" key="3">
    <source>
        <dbReference type="Proteomes" id="UP000059680"/>
    </source>
</evidence>
<dbReference type="InParanoid" id="A0A0P0WT76"/>
<dbReference type="AlphaFoldDB" id="A0A0P0WT76"/>
<gene>
    <name evidence="2" type="ordered locus">Os06g0153350</name>
    <name evidence="2" type="ORF">OSNPB_060153350</name>
</gene>
<feature type="region of interest" description="Disordered" evidence="1">
    <location>
        <begin position="1"/>
        <end position="70"/>
    </location>
</feature>
<reference evidence="3" key="1">
    <citation type="journal article" date="2005" name="Nature">
        <title>The map-based sequence of the rice genome.</title>
        <authorList>
            <consortium name="International rice genome sequencing project (IRGSP)"/>
            <person name="Matsumoto T."/>
            <person name="Wu J."/>
            <person name="Kanamori H."/>
            <person name="Katayose Y."/>
            <person name="Fujisawa M."/>
            <person name="Namiki N."/>
            <person name="Mizuno H."/>
            <person name="Yamamoto K."/>
            <person name="Antonio B.A."/>
            <person name="Baba T."/>
            <person name="Sakata K."/>
            <person name="Nagamura Y."/>
            <person name="Aoki H."/>
            <person name="Arikawa K."/>
            <person name="Arita K."/>
            <person name="Bito T."/>
            <person name="Chiden Y."/>
            <person name="Fujitsuka N."/>
            <person name="Fukunaka R."/>
            <person name="Hamada M."/>
            <person name="Harada C."/>
            <person name="Hayashi A."/>
            <person name="Hijishita S."/>
            <person name="Honda M."/>
            <person name="Hosokawa S."/>
            <person name="Ichikawa Y."/>
            <person name="Idonuma A."/>
            <person name="Iijima M."/>
            <person name="Ikeda M."/>
            <person name="Ikeno M."/>
            <person name="Ito K."/>
            <person name="Ito S."/>
            <person name="Ito T."/>
            <person name="Ito Y."/>
            <person name="Ito Y."/>
            <person name="Iwabuchi A."/>
            <person name="Kamiya K."/>
            <person name="Karasawa W."/>
            <person name="Kurita K."/>
            <person name="Katagiri S."/>
            <person name="Kikuta A."/>
            <person name="Kobayashi H."/>
            <person name="Kobayashi N."/>
            <person name="Machita K."/>
            <person name="Maehara T."/>
            <person name="Masukawa M."/>
            <person name="Mizubayashi T."/>
            <person name="Mukai Y."/>
            <person name="Nagasaki H."/>
            <person name="Nagata Y."/>
            <person name="Naito S."/>
            <person name="Nakashima M."/>
            <person name="Nakama Y."/>
            <person name="Nakamichi Y."/>
            <person name="Nakamura M."/>
            <person name="Meguro A."/>
            <person name="Negishi M."/>
            <person name="Ohta I."/>
            <person name="Ohta T."/>
            <person name="Okamoto M."/>
            <person name="Ono N."/>
            <person name="Saji S."/>
            <person name="Sakaguchi M."/>
            <person name="Sakai K."/>
            <person name="Shibata M."/>
            <person name="Shimokawa T."/>
            <person name="Song J."/>
            <person name="Takazaki Y."/>
            <person name="Terasawa K."/>
            <person name="Tsugane M."/>
            <person name="Tsuji K."/>
            <person name="Ueda S."/>
            <person name="Waki K."/>
            <person name="Yamagata H."/>
            <person name="Yamamoto M."/>
            <person name="Yamamoto S."/>
            <person name="Yamane H."/>
            <person name="Yoshiki S."/>
            <person name="Yoshihara R."/>
            <person name="Yukawa K."/>
            <person name="Zhong H."/>
            <person name="Yano M."/>
            <person name="Yuan Q."/>
            <person name="Ouyang S."/>
            <person name="Liu J."/>
            <person name="Jones K.M."/>
            <person name="Gansberger K."/>
            <person name="Moffat K."/>
            <person name="Hill J."/>
            <person name="Bera J."/>
            <person name="Fadrosh D."/>
            <person name="Jin S."/>
            <person name="Johri S."/>
            <person name="Kim M."/>
            <person name="Overton L."/>
            <person name="Reardon M."/>
            <person name="Tsitrin T."/>
            <person name="Vuong H."/>
            <person name="Weaver B."/>
            <person name="Ciecko A."/>
            <person name="Tallon L."/>
            <person name="Jackson J."/>
            <person name="Pai G."/>
            <person name="Aken S.V."/>
            <person name="Utterback T."/>
            <person name="Reidmuller S."/>
            <person name="Feldblyum T."/>
            <person name="Hsiao J."/>
            <person name="Zismann V."/>
            <person name="Iobst S."/>
            <person name="de Vazeille A.R."/>
            <person name="Buell C.R."/>
            <person name="Ying K."/>
            <person name="Li Y."/>
            <person name="Lu T."/>
            <person name="Huang Y."/>
            <person name="Zhao Q."/>
            <person name="Feng Q."/>
            <person name="Zhang L."/>
            <person name="Zhu J."/>
            <person name="Weng Q."/>
            <person name="Mu J."/>
            <person name="Lu Y."/>
            <person name="Fan D."/>
            <person name="Liu Y."/>
            <person name="Guan J."/>
            <person name="Zhang Y."/>
            <person name="Yu S."/>
            <person name="Liu X."/>
            <person name="Zhang Y."/>
            <person name="Hong G."/>
            <person name="Han B."/>
            <person name="Choisne N."/>
            <person name="Demange N."/>
            <person name="Orjeda G."/>
            <person name="Samain S."/>
            <person name="Cattolico L."/>
            <person name="Pelletier E."/>
            <person name="Couloux A."/>
            <person name="Segurens B."/>
            <person name="Wincker P."/>
            <person name="D'Hont A."/>
            <person name="Scarpelli C."/>
            <person name="Weissenbach J."/>
            <person name="Salanoubat M."/>
            <person name="Quetier F."/>
            <person name="Yu Y."/>
            <person name="Kim H.R."/>
            <person name="Rambo T."/>
            <person name="Currie J."/>
            <person name="Collura K."/>
            <person name="Luo M."/>
            <person name="Yang T."/>
            <person name="Ammiraju J.S.S."/>
            <person name="Engler F."/>
            <person name="Soderlund C."/>
            <person name="Wing R.A."/>
            <person name="Palmer L.E."/>
            <person name="de la Bastide M."/>
            <person name="Spiegel L."/>
            <person name="Nascimento L."/>
            <person name="Zutavern T."/>
            <person name="O'Shaughnessy A."/>
            <person name="Dike S."/>
            <person name="Dedhia N."/>
            <person name="Preston R."/>
            <person name="Balija V."/>
            <person name="McCombie W.R."/>
            <person name="Chow T."/>
            <person name="Chen H."/>
            <person name="Chung M."/>
            <person name="Chen C."/>
            <person name="Shaw J."/>
            <person name="Wu H."/>
            <person name="Hsiao K."/>
            <person name="Chao Y."/>
            <person name="Chu M."/>
            <person name="Cheng C."/>
            <person name="Hour A."/>
            <person name="Lee P."/>
            <person name="Lin S."/>
            <person name="Lin Y."/>
            <person name="Liou J."/>
            <person name="Liu S."/>
            <person name="Hsing Y."/>
            <person name="Raghuvanshi S."/>
            <person name="Mohanty A."/>
            <person name="Bharti A.K."/>
            <person name="Gaur A."/>
            <person name="Gupta V."/>
            <person name="Kumar D."/>
            <person name="Ravi V."/>
            <person name="Vij S."/>
            <person name="Kapur A."/>
            <person name="Khurana P."/>
            <person name="Khurana P."/>
            <person name="Khurana J.P."/>
            <person name="Tyagi A.K."/>
            <person name="Gaikwad K."/>
            <person name="Singh A."/>
            <person name="Dalal V."/>
            <person name="Srivastava S."/>
            <person name="Dixit A."/>
            <person name="Pal A.K."/>
            <person name="Ghazi I.A."/>
            <person name="Yadav M."/>
            <person name="Pandit A."/>
            <person name="Bhargava A."/>
            <person name="Sureshbabu K."/>
            <person name="Batra K."/>
            <person name="Sharma T.R."/>
            <person name="Mohapatra T."/>
            <person name="Singh N.K."/>
            <person name="Messing J."/>
            <person name="Nelson A.B."/>
            <person name="Fuks G."/>
            <person name="Kavchok S."/>
            <person name="Keizer G."/>
            <person name="Linton E."/>
            <person name="Llaca V."/>
            <person name="Song R."/>
            <person name="Tanyolac B."/>
            <person name="Young S."/>
            <person name="Ho-Il K."/>
            <person name="Hahn J.H."/>
            <person name="Sangsakoo G."/>
            <person name="Vanavichit A."/>
            <person name="de Mattos Luiz.A.T."/>
            <person name="Zimmer P.D."/>
            <person name="Malone G."/>
            <person name="Dellagostin O."/>
            <person name="de Oliveira A.C."/>
            <person name="Bevan M."/>
            <person name="Bancroft I."/>
            <person name="Minx P."/>
            <person name="Cordum H."/>
            <person name="Wilson R."/>
            <person name="Cheng Z."/>
            <person name="Jin W."/>
            <person name="Jiang J."/>
            <person name="Leong S.A."/>
            <person name="Iwama H."/>
            <person name="Gojobori T."/>
            <person name="Itoh T."/>
            <person name="Niimura Y."/>
            <person name="Fujii Y."/>
            <person name="Habara T."/>
            <person name="Sakai H."/>
            <person name="Sato Y."/>
            <person name="Wilson G."/>
            <person name="Kumar K."/>
            <person name="McCouch S."/>
            <person name="Juretic N."/>
            <person name="Hoen D."/>
            <person name="Wright S."/>
            <person name="Bruskiewich R."/>
            <person name="Bureau T."/>
            <person name="Miyao A."/>
            <person name="Hirochika H."/>
            <person name="Nishikawa T."/>
            <person name="Kadowaki K."/>
            <person name="Sugiura M."/>
            <person name="Burr B."/>
            <person name="Sasaki T."/>
        </authorList>
    </citation>
    <scope>NUCLEOTIDE SEQUENCE [LARGE SCALE GENOMIC DNA]</scope>
    <source>
        <strain evidence="3">cv. Nipponbare</strain>
    </source>
</reference>
<reference evidence="2 3" key="3">
    <citation type="journal article" date="2013" name="Rice">
        <title>Improvement of the Oryza sativa Nipponbare reference genome using next generation sequence and optical map data.</title>
        <authorList>
            <person name="Kawahara Y."/>
            <person name="de la Bastide M."/>
            <person name="Hamilton J.P."/>
            <person name="Kanamori H."/>
            <person name="McCombie W.R."/>
            <person name="Ouyang S."/>
            <person name="Schwartz D.C."/>
            <person name="Tanaka T."/>
            <person name="Wu J."/>
            <person name="Zhou S."/>
            <person name="Childs K.L."/>
            <person name="Davidson R.M."/>
            <person name="Lin H."/>
            <person name="Quesada-Ocampo L."/>
            <person name="Vaillancourt B."/>
            <person name="Sakai H."/>
            <person name="Lee S.S."/>
            <person name="Kim J."/>
            <person name="Numa H."/>
            <person name="Itoh T."/>
            <person name="Buell C.R."/>
            <person name="Matsumoto T."/>
        </authorList>
    </citation>
    <scope>NUCLEOTIDE SEQUENCE [LARGE SCALE GENOMIC DNA]</scope>
    <source>
        <strain evidence="3">cv. Nipponbare</strain>
    </source>
</reference>
<evidence type="ECO:0000313" key="2">
    <source>
        <dbReference type="EMBL" id="BAS96214.1"/>
    </source>
</evidence>
<protein>
    <submittedName>
        <fullName evidence="2">Os06g0153350 protein</fullName>
    </submittedName>
</protein>
<reference evidence="2 3" key="2">
    <citation type="journal article" date="2013" name="Plant Cell Physiol.">
        <title>Rice Annotation Project Database (RAP-DB): an integrative and interactive database for rice genomics.</title>
        <authorList>
            <person name="Sakai H."/>
            <person name="Lee S.S."/>
            <person name="Tanaka T."/>
            <person name="Numa H."/>
            <person name="Kim J."/>
            <person name="Kawahara Y."/>
            <person name="Wakimoto H."/>
            <person name="Yang C.C."/>
            <person name="Iwamoto M."/>
            <person name="Abe T."/>
            <person name="Yamada Y."/>
            <person name="Muto A."/>
            <person name="Inokuchi H."/>
            <person name="Ikemura T."/>
            <person name="Matsumoto T."/>
            <person name="Sasaki T."/>
            <person name="Itoh T."/>
        </authorList>
    </citation>
    <scope>NUCLEOTIDE SEQUENCE [LARGE SCALE GENOMIC DNA]</scope>
    <source>
        <strain evidence="3">cv. Nipponbare</strain>
    </source>
</reference>
<feature type="compositionally biased region" description="Gly residues" evidence="1">
    <location>
        <begin position="53"/>
        <end position="70"/>
    </location>
</feature>
<evidence type="ECO:0000256" key="1">
    <source>
        <dbReference type="SAM" id="MobiDB-lite"/>
    </source>
</evidence>
<organism evidence="2 3">
    <name type="scientific">Oryza sativa subsp. japonica</name>
    <name type="common">Rice</name>
    <dbReference type="NCBI Taxonomy" id="39947"/>
    <lineage>
        <taxon>Eukaryota</taxon>
        <taxon>Viridiplantae</taxon>
        <taxon>Streptophyta</taxon>
        <taxon>Embryophyta</taxon>
        <taxon>Tracheophyta</taxon>
        <taxon>Spermatophyta</taxon>
        <taxon>Magnoliopsida</taxon>
        <taxon>Liliopsida</taxon>
        <taxon>Poales</taxon>
        <taxon>Poaceae</taxon>
        <taxon>BOP clade</taxon>
        <taxon>Oryzoideae</taxon>
        <taxon>Oryzeae</taxon>
        <taxon>Oryzinae</taxon>
        <taxon>Oryza</taxon>
        <taxon>Oryza sativa</taxon>
    </lineage>
</organism>
<dbReference type="PaxDb" id="39947-A0A0P0WT76"/>
<feature type="compositionally biased region" description="Basic and acidic residues" evidence="1">
    <location>
        <begin position="1"/>
        <end position="12"/>
    </location>
</feature>
<dbReference type="EMBL" id="AP014962">
    <property type="protein sequence ID" value="BAS96214.1"/>
    <property type="molecule type" value="Genomic_DNA"/>
</dbReference>
<name>A0A0P0WT76_ORYSJ</name>
<accession>A0A0P0WT76</accession>
<proteinExistence type="predicted"/>